<sequence length="132" mass="14364">MDEAEWNARFSVHVFRGSIRSAAFAGTMPDGFAREPSGRAERIECQICSRGLIPVFFGPDKGRFDRLDRRGSFAFSRAAGACRVSVSPHGISPGRAVSETAGPPVQIVDGIRRFECISNAIAPLKINRLCKP</sequence>
<proteinExistence type="predicted"/>
<dbReference type="HOGENOM" id="CLU_2033699_0_0_4"/>
<dbReference type="KEGG" id="bpl:BURPS1106A_A2663"/>
<dbReference type="RefSeq" id="WP_004203340.1">
    <property type="nucleotide sequence ID" value="NC_009078.1"/>
</dbReference>
<organism evidence="1 2">
    <name type="scientific">Burkholderia pseudomallei (strain 1106a)</name>
    <dbReference type="NCBI Taxonomy" id="357348"/>
    <lineage>
        <taxon>Bacteria</taxon>
        <taxon>Pseudomonadati</taxon>
        <taxon>Pseudomonadota</taxon>
        <taxon>Betaproteobacteria</taxon>
        <taxon>Burkholderiales</taxon>
        <taxon>Burkholderiaceae</taxon>
        <taxon>Burkholderia</taxon>
        <taxon>pseudomallei group</taxon>
    </lineage>
</organism>
<dbReference type="AlphaFoldDB" id="A3P8N3"/>
<protein>
    <submittedName>
        <fullName evidence="1">Uncharacterized protein</fullName>
    </submittedName>
</protein>
<evidence type="ECO:0000313" key="1">
    <source>
        <dbReference type="EMBL" id="ABN95225.1"/>
    </source>
</evidence>
<dbReference type="EMBL" id="CP000573">
    <property type="protein sequence ID" value="ABN95225.1"/>
    <property type="molecule type" value="Genomic_DNA"/>
</dbReference>
<dbReference type="GeneID" id="93064189"/>
<accession>A3P8N3</accession>
<name>A3P8N3_BURP0</name>
<reference evidence="2" key="1">
    <citation type="submission" date="2007-02" db="EMBL/GenBank/DDBJ databases">
        <authorList>
            <person name="DeShazer D."/>
            <person name="Woods D.E."/>
            <person name="Nierman W.C."/>
        </authorList>
    </citation>
    <scope>NUCLEOTIDE SEQUENCE [LARGE SCALE GENOMIC DNA]</scope>
    <source>
        <strain evidence="2">1106a</strain>
    </source>
</reference>
<evidence type="ECO:0000313" key="2">
    <source>
        <dbReference type="Proteomes" id="UP000006738"/>
    </source>
</evidence>
<dbReference type="Proteomes" id="UP000006738">
    <property type="component" value="Chromosome II"/>
</dbReference>
<gene>
    <name evidence="1" type="ordered locus">BURPS1106A_A2663</name>
</gene>